<dbReference type="RefSeq" id="WP_058635431.1">
    <property type="nucleotide sequence ID" value="NZ_LDPZ01000024.1"/>
</dbReference>
<evidence type="ECO:0000256" key="5">
    <source>
        <dbReference type="SAM" id="Phobius"/>
    </source>
</evidence>
<sequence length="416" mass="44170">MSVISSAISDLRSLNASQRHTLLASYLGWTLDAFDFFLLVFVLNAIAQEFRVGLEAVSYTLFLTLAARPVGALIFGLAADRFGRRPIMMANILIYSVLAFASAFSPSLTVLIVLRTLYGVAMGGEWGIGSSLVMESVPERARGVVSGILQAGYPSGYLIASLVYLIAFPLVGWRGLFMIGILPALLILYIRRTVKESPAFEGRRAARPLSLTQALKGNIGLLIWAVLLMTAFNFFSHGTQDVYPTFLEKQLGYSSTVTGTIAIIYNIGAILGGVCFGAWSQTLGRRRAIVVAALLAIPAAGLWTYAPNAPLLALGAFLVQFCVQGAWGVVPAHLNEISPPDVRGTFPGTAYQIGNLLASGNATIQISLAEHWGGNYALALLSTILVVAVAVALLAGFGVERRTADLTAGAQGAPAE</sequence>
<gene>
    <name evidence="7" type="ORF">NS226_13415</name>
</gene>
<evidence type="ECO:0000256" key="1">
    <source>
        <dbReference type="ARBA" id="ARBA00004141"/>
    </source>
</evidence>
<feature type="transmembrane region" description="Helical" evidence="5">
    <location>
        <begin position="211"/>
        <end position="235"/>
    </location>
</feature>
<keyword evidence="3 5" id="KW-1133">Transmembrane helix</keyword>
<dbReference type="Pfam" id="PF07690">
    <property type="entry name" value="MFS_1"/>
    <property type="match status" value="1"/>
</dbReference>
<keyword evidence="2 5" id="KW-0812">Transmembrane</keyword>
<feature type="transmembrane region" description="Helical" evidence="5">
    <location>
        <begin position="21"/>
        <end position="47"/>
    </location>
</feature>
<dbReference type="GO" id="GO:0005886">
    <property type="term" value="C:plasma membrane"/>
    <property type="evidence" value="ECO:0007669"/>
    <property type="project" value="TreeGrafter"/>
</dbReference>
<keyword evidence="7" id="KW-0762">Sugar transport</keyword>
<reference evidence="7 8" key="1">
    <citation type="journal article" date="2016" name="Front. Microbiol.">
        <title>Genomic Resource of Rice Seed Associated Bacteria.</title>
        <authorList>
            <person name="Midha S."/>
            <person name="Bansal K."/>
            <person name="Sharma S."/>
            <person name="Kumar N."/>
            <person name="Patil P.P."/>
            <person name="Chaudhry V."/>
            <person name="Patil P.B."/>
        </authorList>
    </citation>
    <scope>NUCLEOTIDE SEQUENCE [LARGE SCALE GENOMIC DNA]</scope>
    <source>
        <strain evidence="7 8">NS226</strain>
    </source>
</reference>
<evidence type="ECO:0000256" key="3">
    <source>
        <dbReference type="ARBA" id="ARBA00022989"/>
    </source>
</evidence>
<feature type="transmembrane region" description="Helical" evidence="5">
    <location>
        <begin position="59"/>
        <end position="80"/>
    </location>
</feature>
<accession>A0A175R7C1</accession>
<evidence type="ECO:0000259" key="6">
    <source>
        <dbReference type="PROSITE" id="PS50850"/>
    </source>
</evidence>
<dbReference type="PROSITE" id="PS00217">
    <property type="entry name" value="SUGAR_TRANSPORT_2"/>
    <property type="match status" value="1"/>
</dbReference>
<dbReference type="SUPFAM" id="SSF103473">
    <property type="entry name" value="MFS general substrate transporter"/>
    <property type="match status" value="1"/>
</dbReference>
<evidence type="ECO:0000313" key="8">
    <source>
        <dbReference type="Proteomes" id="UP000078272"/>
    </source>
</evidence>
<feature type="transmembrane region" description="Helical" evidence="5">
    <location>
        <begin position="162"/>
        <end position="190"/>
    </location>
</feature>
<comment type="caution">
    <text evidence="7">The sequence shown here is derived from an EMBL/GenBank/DDBJ whole genome shotgun (WGS) entry which is preliminary data.</text>
</comment>
<dbReference type="PANTHER" id="PTHR23508">
    <property type="entry name" value="CARBOXYLIC ACID TRANSPORTER PROTEIN HOMOLOG"/>
    <property type="match status" value="1"/>
</dbReference>
<feature type="transmembrane region" description="Helical" evidence="5">
    <location>
        <begin position="376"/>
        <end position="397"/>
    </location>
</feature>
<dbReference type="EMBL" id="LDPZ01000024">
    <property type="protein sequence ID" value="KTQ95222.1"/>
    <property type="molecule type" value="Genomic_DNA"/>
</dbReference>
<dbReference type="GO" id="GO:0046943">
    <property type="term" value="F:carboxylic acid transmembrane transporter activity"/>
    <property type="evidence" value="ECO:0007669"/>
    <property type="project" value="TreeGrafter"/>
</dbReference>
<protein>
    <submittedName>
        <fullName evidence="7">Sugar transporter</fullName>
    </submittedName>
</protein>
<name>A0A175R7C1_9HYPH</name>
<dbReference type="CDD" id="cd17316">
    <property type="entry name" value="MFS_SV2_like"/>
    <property type="match status" value="1"/>
</dbReference>
<comment type="subcellular location">
    <subcellularLocation>
        <location evidence="1">Membrane</location>
        <topology evidence="1">Multi-pass membrane protein</topology>
    </subcellularLocation>
</comment>
<dbReference type="InterPro" id="IPR011701">
    <property type="entry name" value="MFS"/>
</dbReference>
<organism evidence="7 8">
    <name type="scientific">Aureimonas ureilytica</name>
    <dbReference type="NCBI Taxonomy" id="401562"/>
    <lineage>
        <taxon>Bacteria</taxon>
        <taxon>Pseudomonadati</taxon>
        <taxon>Pseudomonadota</taxon>
        <taxon>Alphaproteobacteria</taxon>
        <taxon>Hyphomicrobiales</taxon>
        <taxon>Aurantimonadaceae</taxon>
        <taxon>Aureimonas</taxon>
    </lineage>
</organism>
<dbReference type="InterPro" id="IPR020846">
    <property type="entry name" value="MFS_dom"/>
</dbReference>
<dbReference type="AlphaFoldDB" id="A0A175R7C1"/>
<feature type="transmembrane region" description="Helical" evidence="5">
    <location>
        <begin position="288"/>
        <end position="306"/>
    </location>
</feature>
<evidence type="ECO:0000256" key="4">
    <source>
        <dbReference type="ARBA" id="ARBA00023136"/>
    </source>
</evidence>
<dbReference type="InterPro" id="IPR005828">
    <property type="entry name" value="MFS_sugar_transport-like"/>
</dbReference>
<keyword evidence="7" id="KW-0813">Transport</keyword>
<proteinExistence type="predicted"/>
<feature type="transmembrane region" description="Helical" evidence="5">
    <location>
        <begin position="92"/>
        <end position="114"/>
    </location>
</feature>
<dbReference type="OrthoDB" id="9784658at2"/>
<dbReference type="Gene3D" id="1.20.1250.20">
    <property type="entry name" value="MFS general substrate transporter like domains"/>
    <property type="match status" value="2"/>
</dbReference>
<dbReference type="InterPro" id="IPR036259">
    <property type="entry name" value="MFS_trans_sf"/>
</dbReference>
<evidence type="ECO:0000313" key="7">
    <source>
        <dbReference type="EMBL" id="KTQ95222.1"/>
    </source>
</evidence>
<dbReference type="PANTHER" id="PTHR23508:SF10">
    <property type="entry name" value="CARBOXYLIC ACID TRANSPORTER PROTEIN HOMOLOG"/>
    <property type="match status" value="1"/>
</dbReference>
<dbReference type="Proteomes" id="UP000078272">
    <property type="component" value="Unassembled WGS sequence"/>
</dbReference>
<dbReference type="PATRIC" id="fig|401562.3.peg.2255"/>
<dbReference type="PROSITE" id="PS50850">
    <property type="entry name" value="MFS"/>
    <property type="match status" value="1"/>
</dbReference>
<evidence type="ECO:0000256" key="2">
    <source>
        <dbReference type="ARBA" id="ARBA00022692"/>
    </source>
</evidence>
<dbReference type="Pfam" id="PF00083">
    <property type="entry name" value="Sugar_tr"/>
    <property type="match status" value="1"/>
</dbReference>
<feature type="transmembrane region" description="Helical" evidence="5">
    <location>
        <begin position="255"/>
        <end position="276"/>
    </location>
</feature>
<keyword evidence="4 5" id="KW-0472">Membrane</keyword>
<feature type="domain" description="Major facilitator superfamily (MFS) profile" evidence="6">
    <location>
        <begin position="21"/>
        <end position="400"/>
    </location>
</feature>
<dbReference type="InterPro" id="IPR005829">
    <property type="entry name" value="Sugar_transporter_CS"/>
</dbReference>